<reference evidence="2" key="1">
    <citation type="submission" date="2021-02" db="EMBL/GenBank/DDBJ databases">
        <authorList>
            <person name="Dougan E. K."/>
            <person name="Rhodes N."/>
            <person name="Thang M."/>
            <person name="Chan C."/>
        </authorList>
    </citation>
    <scope>NUCLEOTIDE SEQUENCE</scope>
</reference>
<evidence type="ECO:0000313" key="2">
    <source>
        <dbReference type="EMBL" id="CAE8633819.1"/>
    </source>
</evidence>
<dbReference type="Proteomes" id="UP000654075">
    <property type="component" value="Unassembled WGS sequence"/>
</dbReference>
<feature type="non-terminal residue" evidence="2">
    <location>
        <position position="276"/>
    </location>
</feature>
<feature type="region of interest" description="Disordered" evidence="1">
    <location>
        <begin position="13"/>
        <end position="104"/>
    </location>
</feature>
<protein>
    <submittedName>
        <fullName evidence="2">Uncharacterized protein</fullName>
    </submittedName>
</protein>
<comment type="caution">
    <text evidence="2">The sequence shown here is derived from an EMBL/GenBank/DDBJ whole genome shotgun (WGS) entry which is preliminary data.</text>
</comment>
<dbReference type="EMBL" id="CAJNNV010030841">
    <property type="protein sequence ID" value="CAE8633819.1"/>
    <property type="molecule type" value="Genomic_DNA"/>
</dbReference>
<dbReference type="PANTHER" id="PTHR20916">
    <property type="entry name" value="CYSTEINE AND GLYCINE-RICH PROTEIN 2 BINDING PROTEIN"/>
    <property type="match status" value="1"/>
</dbReference>
<accession>A0A813H7J8</accession>
<feature type="compositionally biased region" description="Low complexity" evidence="1">
    <location>
        <begin position="55"/>
        <end position="103"/>
    </location>
</feature>
<organism evidence="2 3">
    <name type="scientific">Polarella glacialis</name>
    <name type="common">Dinoflagellate</name>
    <dbReference type="NCBI Taxonomy" id="89957"/>
    <lineage>
        <taxon>Eukaryota</taxon>
        <taxon>Sar</taxon>
        <taxon>Alveolata</taxon>
        <taxon>Dinophyceae</taxon>
        <taxon>Suessiales</taxon>
        <taxon>Suessiaceae</taxon>
        <taxon>Polarella</taxon>
    </lineage>
</organism>
<gene>
    <name evidence="2" type="ORF">PGLA1383_LOCUS49573</name>
</gene>
<keyword evidence="3" id="KW-1185">Reference proteome</keyword>
<feature type="compositionally biased region" description="Low complexity" evidence="1">
    <location>
        <begin position="165"/>
        <end position="196"/>
    </location>
</feature>
<feature type="region of interest" description="Disordered" evidence="1">
    <location>
        <begin position="206"/>
        <end position="225"/>
    </location>
</feature>
<dbReference type="PANTHER" id="PTHR20916:SF18">
    <property type="entry name" value="IPT_TIG DOMAIN-CONTAINING PROTEIN"/>
    <property type="match status" value="1"/>
</dbReference>
<proteinExistence type="predicted"/>
<dbReference type="AlphaFoldDB" id="A0A813H7J8"/>
<feature type="compositionally biased region" description="Low complexity" evidence="1">
    <location>
        <begin position="17"/>
        <end position="45"/>
    </location>
</feature>
<feature type="region of interest" description="Disordered" evidence="1">
    <location>
        <begin position="162"/>
        <end position="201"/>
    </location>
</feature>
<feature type="compositionally biased region" description="Polar residues" evidence="1">
    <location>
        <begin position="254"/>
        <end position="276"/>
    </location>
</feature>
<sequence>MQYGNQAPLASDLDAVQQQHHQQHQHQQQQREQQKQQQPVLPQQHQWRRVAQVQSATASDAGGNAAARRGSSSPSRGGSLVRRPNSNNNNNNNNNLVRRPVSPSRGWSLVRRHVVVQRTRSRAPETPQHQGIFVQATHQLPVATVVASTPAAPIGRHLGPAIAVTNNSNNNSNSNNNTNTSNNNNTNYNNNTNNNNFSQQPLWRPEAGAMRQKPDSRSRSLSQNRYTVVAPPLQQQQQRQLWKQPTNAPPPSVNPASLASTTLFALGSQTPSFAEK</sequence>
<evidence type="ECO:0000256" key="1">
    <source>
        <dbReference type="SAM" id="MobiDB-lite"/>
    </source>
</evidence>
<evidence type="ECO:0000313" key="3">
    <source>
        <dbReference type="Proteomes" id="UP000654075"/>
    </source>
</evidence>
<feature type="region of interest" description="Disordered" evidence="1">
    <location>
        <begin position="231"/>
        <end position="276"/>
    </location>
</feature>
<name>A0A813H7J8_POLGL</name>